<dbReference type="Proteomes" id="UP001066276">
    <property type="component" value="Chromosome 4_1"/>
</dbReference>
<organism evidence="2 3">
    <name type="scientific">Pleurodeles waltl</name>
    <name type="common">Iberian ribbed newt</name>
    <dbReference type="NCBI Taxonomy" id="8319"/>
    <lineage>
        <taxon>Eukaryota</taxon>
        <taxon>Metazoa</taxon>
        <taxon>Chordata</taxon>
        <taxon>Craniata</taxon>
        <taxon>Vertebrata</taxon>
        <taxon>Euteleostomi</taxon>
        <taxon>Amphibia</taxon>
        <taxon>Batrachia</taxon>
        <taxon>Caudata</taxon>
        <taxon>Salamandroidea</taxon>
        <taxon>Salamandridae</taxon>
        <taxon>Pleurodelinae</taxon>
        <taxon>Pleurodeles</taxon>
    </lineage>
</organism>
<sequence>MQDRRLSHLPSREGASRSGSNGSTGGQATGRAEVAQKAMESNHTVMDHNCGHEKDDMKLETTPPSFALIYEPIMVQHKQTQWDSKKVRVATKQLKVAVSKIAKSCSDIGERIAAIETGAEVLETDLGAVTKQTGMHDTQLIDIQWKIEDFENRRLTVFG</sequence>
<proteinExistence type="predicted"/>
<comment type="caution">
    <text evidence="2">The sequence shown here is derived from an EMBL/GenBank/DDBJ whole genome shotgun (WGS) entry which is preliminary data.</text>
</comment>
<gene>
    <name evidence="2" type="ORF">NDU88_006234</name>
</gene>
<dbReference type="AlphaFoldDB" id="A0AAV7TCT4"/>
<protein>
    <submittedName>
        <fullName evidence="2">Uncharacterized protein</fullName>
    </submittedName>
</protein>
<accession>A0AAV7TCT4</accession>
<keyword evidence="3" id="KW-1185">Reference proteome</keyword>
<feature type="compositionally biased region" description="Basic and acidic residues" evidence="1">
    <location>
        <begin position="1"/>
        <end position="15"/>
    </location>
</feature>
<name>A0AAV7TCT4_PLEWA</name>
<evidence type="ECO:0000256" key="1">
    <source>
        <dbReference type="SAM" id="MobiDB-lite"/>
    </source>
</evidence>
<reference evidence="2" key="1">
    <citation type="journal article" date="2022" name="bioRxiv">
        <title>Sequencing and chromosome-scale assembly of the giantPleurodeles waltlgenome.</title>
        <authorList>
            <person name="Brown T."/>
            <person name="Elewa A."/>
            <person name="Iarovenko S."/>
            <person name="Subramanian E."/>
            <person name="Araus A.J."/>
            <person name="Petzold A."/>
            <person name="Susuki M."/>
            <person name="Suzuki K.-i.T."/>
            <person name="Hayashi T."/>
            <person name="Toyoda A."/>
            <person name="Oliveira C."/>
            <person name="Osipova E."/>
            <person name="Leigh N.D."/>
            <person name="Simon A."/>
            <person name="Yun M.H."/>
        </authorList>
    </citation>
    <scope>NUCLEOTIDE SEQUENCE</scope>
    <source>
        <strain evidence="2">20211129_DDA</strain>
        <tissue evidence="2">Liver</tissue>
    </source>
</reference>
<feature type="region of interest" description="Disordered" evidence="1">
    <location>
        <begin position="1"/>
        <end position="36"/>
    </location>
</feature>
<dbReference type="EMBL" id="JANPWB010000007">
    <property type="protein sequence ID" value="KAJ1174412.1"/>
    <property type="molecule type" value="Genomic_DNA"/>
</dbReference>
<evidence type="ECO:0000313" key="3">
    <source>
        <dbReference type="Proteomes" id="UP001066276"/>
    </source>
</evidence>
<evidence type="ECO:0000313" key="2">
    <source>
        <dbReference type="EMBL" id="KAJ1174412.1"/>
    </source>
</evidence>